<dbReference type="PANTHER" id="PTHR46929:SF3">
    <property type="entry name" value="MYB_SANT-LIKE DOMAIN-CONTAINING PROTEIN"/>
    <property type="match status" value="1"/>
</dbReference>
<evidence type="ECO:0000259" key="2">
    <source>
        <dbReference type="Pfam" id="PF12776"/>
    </source>
</evidence>
<keyword evidence="4" id="KW-1185">Reference proteome</keyword>
<dbReference type="EMBL" id="OU503046">
    <property type="protein sequence ID" value="CAI9771416.1"/>
    <property type="molecule type" value="Genomic_DNA"/>
</dbReference>
<organism evidence="3 4">
    <name type="scientific">Fraxinus pennsylvanica</name>
    <dbReference type="NCBI Taxonomy" id="56036"/>
    <lineage>
        <taxon>Eukaryota</taxon>
        <taxon>Viridiplantae</taxon>
        <taxon>Streptophyta</taxon>
        <taxon>Embryophyta</taxon>
        <taxon>Tracheophyta</taxon>
        <taxon>Spermatophyta</taxon>
        <taxon>Magnoliopsida</taxon>
        <taxon>eudicotyledons</taxon>
        <taxon>Gunneridae</taxon>
        <taxon>Pentapetalae</taxon>
        <taxon>asterids</taxon>
        <taxon>lamiids</taxon>
        <taxon>Lamiales</taxon>
        <taxon>Oleaceae</taxon>
        <taxon>Oleeae</taxon>
        <taxon>Fraxinus</taxon>
    </lineage>
</organism>
<dbReference type="InterPro" id="IPR024752">
    <property type="entry name" value="Myb/SANT-like_dom"/>
</dbReference>
<evidence type="ECO:0000256" key="1">
    <source>
        <dbReference type="SAM" id="MobiDB-lite"/>
    </source>
</evidence>
<dbReference type="Proteomes" id="UP000834106">
    <property type="component" value="Chromosome 11"/>
</dbReference>
<name>A0AAD2E1L6_9LAMI</name>
<accession>A0AAD2E1L6</accession>
<feature type="region of interest" description="Disordered" evidence="1">
    <location>
        <begin position="1"/>
        <end position="39"/>
    </location>
</feature>
<dbReference type="AlphaFoldDB" id="A0AAD2E1L6"/>
<dbReference type="PANTHER" id="PTHR46929">
    <property type="entry name" value="EXPRESSED PROTEIN"/>
    <property type="match status" value="1"/>
</dbReference>
<gene>
    <name evidence="3" type="ORF">FPE_LOCUS18846</name>
</gene>
<sequence length="186" mass="20733">MAQNRRSSMGPFPDPRPTNPGDGNQVDSGRKQVDANAKTRHVRWSDEMDGLLITSLVEQVLDGHKQTDNGFTAFQVSKAMERVSNGCGVIVSDKNVRARLKTLKKEYTEVRQLLNMSGFGLDPASGRIVADQVAWDEFIQGKPEFEKWRTKLCPRYDEMETIFGNDAATGDRAVSGFDNFSPMNGM</sequence>
<evidence type="ECO:0000313" key="3">
    <source>
        <dbReference type="EMBL" id="CAI9771416.1"/>
    </source>
</evidence>
<reference evidence="3" key="1">
    <citation type="submission" date="2023-05" db="EMBL/GenBank/DDBJ databases">
        <authorList>
            <person name="Huff M."/>
        </authorList>
    </citation>
    <scope>NUCLEOTIDE SEQUENCE</scope>
</reference>
<proteinExistence type="predicted"/>
<evidence type="ECO:0000313" key="4">
    <source>
        <dbReference type="Proteomes" id="UP000834106"/>
    </source>
</evidence>
<protein>
    <recommendedName>
        <fullName evidence="2">Myb/SANT-like domain-containing protein</fullName>
    </recommendedName>
</protein>
<dbReference type="Pfam" id="PF12776">
    <property type="entry name" value="Myb_DNA-bind_3"/>
    <property type="match status" value="1"/>
</dbReference>
<feature type="domain" description="Myb/SANT-like" evidence="2">
    <location>
        <begin position="43"/>
        <end position="138"/>
    </location>
</feature>